<feature type="compositionally biased region" description="Basic and acidic residues" evidence="1">
    <location>
        <begin position="318"/>
        <end position="332"/>
    </location>
</feature>
<feature type="compositionally biased region" description="Polar residues" evidence="1">
    <location>
        <begin position="361"/>
        <end position="378"/>
    </location>
</feature>
<feature type="region of interest" description="Disordered" evidence="1">
    <location>
        <begin position="298"/>
        <end position="383"/>
    </location>
</feature>
<dbReference type="Proteomes" id="UP000826195">
    <property type="component" value="Unassembled WGS sequence"/>
</dbReference>
<evidence type="ECO:0000313" key="2">
    <source>
        <dbReference type="EMBL" id="KAH0546505.1"/>
    </source>
</evidence>
<organism evidence="2 3">
    <name type="scientific">Cotesia glomerata</name>
    <name type="common">Lepidopteran parasitic wasp</name>
    <name type="synonym">Apanteles glomeratus</name>
    <dbReference type="NCBI Taxonomy" id="32391"/>
    <lineage>
        <taxon>Eukaryota</taxon>
        <taxon>Metazoa</taxon>
        <taxon>Ecdysozoa</taxon>
        <taxon>Arthropoda</taxon>
        <taxon>Hexapoda</taxon>
        <taxon>Insecta</taxon>
        <taxon>Pterygota</taxon>
        <taxon>Neoptera</taxon>
        <taxon>Endopterygota</taxon>
        <taxon>Hymenoptera</taxon>
        <taxon>Apocrita</taxon>
        <taxon>Ichneumonoidea</taxon>
        <taxon>Braconidae</taxon>
        <taxon>Microgastrinae</taxon>
        <taxon>Cotesia</taxon>
    </lineage>
</organism>
<dbReference type="AlphaFoldDB" id="A0AAV7I585"/>
<sequence length="513" mass="57906">MDQTWLMTGLELPTSQLRLFLCGLGLSSKGDLDTLQDRLIRHLEYKYKVPGVHWNPTVDEVSPPGDDLESMLLSERSEIAETGKFIEIVVDINQTSQSSIQSSCQDLIERVDEILSSSSRLIQELASSRGFSKHESFESLDVTLQRELVTYPMDGVVLDHASNTAGPPMDNDGESVNFESATDQFVTRRYLDVAVRKLESKIENCFTKLQQIIMDKMTTRVNNRENTSREENDQKLESQCDSGVDCESKVPIGDSAPLKDLNNRVFKRRRRKFSNNLKKPSNSTMTIDEAVHNLTTECTNGGNASSGFNTSTVSSDSSDQKDGTSDAKSEVVKKRKHRRRRRPSKKSKTSKASLVASSVAEFSQSTRGNTNKRANGSGESAFGSAWSKSAVETRLTRRHGTCVEYPDQVGLRERDGRPSPYAYDPAYNRYVHNKIKPQRYVQENRFGVQYELANHFVGSRWEAPCYCKSDVSRGFARNHRIDCYPVPCNYPYTLSRGGLNYDLSRYNNSLYYS</sequence>
<feature type="compositionally biased region" description="Low complexity" evidence="1">
    <location>
        <begin position="350"/>
        <end position="360"/>
    </location>
</feature>
<feature type="compositionally biased region" description="Polar residues" evidence="1">
    <location>
        <begin position="298"/>
        <end position="317"/>
    </location>
</feature>
<feature type="compositionally biased region" description="Basic and acidic residues" evidence="1">
    <location>
        <begin position="223"/>
        <end position="238"/>
    </location>
</feature>
<keyword evidence="3" id="KW-1185">Reference proteome</keyword>
<evidence type="ECO:0000313" key="3">
    <source>
        <dbReference type="Proteomes" id="UP000826195"/>
    </source>
</evidence>
<dbReference type="EMBL" id="JAHXZJ010002237">
    <property type="protein sequence ID" value="KAH0546505.1"/>
    <property type="molecule type" value="Genomic_DNA"/>
</dbReference>
<accession>A0AAV7I585</accession>
<gene>
    <name evidence="2" type="ORF">KQX54_010550</name>
</gene>
<reference evidence="2 3" key="1">
    <citation type="journal article" date="2021" name="J. Hered.">
        <title>A chromosome-level genome assembly of the parasitoid wasp, Cotesia glomerata (Hymenoptera: Braconidae).</title>
        <authorList>
            <person name="Pinto B.J."/>
            <person name="Weis J.J."/>
            <person name="Gamble T."/>
            <person name="Ode P.J."/>
            <person name="Paul R."/>
            <person name="Zaspel J.M."/>
        </authorList>
    </citation>
    <scope>NUCLEOTIDE SEQUENCE [LARGE SCALE GENOMIC DNA]</scope>
    <source>
        <strain evidence="2">CgM1</strain>
    </source>
</reference>
<feature type="compositionally biased region" description="Basic residues" evidence="1">
    <location>
        <begin position="333"/>
        <end position="349"/>
    </location>
</feature>
<feature type="region of interest" description="Disordered" evidence="1">
    <location>
        <begin position="223"/>
        <end position="243"/>
    </location>
</feature>
<evidence type="ECO:0000256" key="1">
    <source>
        <dbReference type="SAM" id="MobiDB-lite"/>
    </source>
</evidence>
<protein>
    <submittedName>
        <fullName evidence="2">Uncharacterized protein</fullName>
    </submittedName>
</protein>
<comment type="caution">
    <text evidence="2">The sequence shown here is derived from an EMBL/GenBank/DDBJ whole genome shotgun (WGS) entry which is preliminary data.</text>
</comment>
<name>A0AAV7I585_COTGL</name>
<proteinExistence type="predicted"/>